<evidence type="ECO:0000313" key="2">
    <source>
        <dbReference type="Proteomes" id="UP000184073"/>
    </source>
</evidence>
<dbReference type="EMBL" id="KV878137">
    <property type="protein sequence ID" value="OJJ07444.1"/>
    <property type="molecule type" value="Genomic_DNA"/>
</dbReference>
<dbReference type="VEuPathDB" id="FungiDB:ASPVEDRAFT_366349"/>
<proteinExistence type="predicted"/>
<organism evidence="1 2">
    <name type="scientific">Aspergillus versicolor CBS 583.65</name>
    <dbReference type="NCBI Taxonomy" id="1036611"/>
    <lineage>
        <taxon>Eukaryota</taxon>
        <taxon>Fungi</taxon>
        <taxon>Dikarya</taxon>
        <taxon>Ascomycota</taxon>
        <taxon>Pezizomycotina</taxon>
        <taxon>Eurotiomycetes</taxon>
        <taxon>Eurotiomycetidae</taxon>
        <taxon>Eurotiales</taxon>
        <taxon>Aspergillaceae</taxon>
        <taxon>Aspergillus</taxon>
        <taxon>Aspergillus subgen. Nidulantes</taxon>
    </lineage>
</organism>
<gene>
    <name evidence="1" type="ORF">ASPVEDRAFT_366349</name>
</gene>
<dbReference type="RefSeq" id="XP_040673206.1">
    <property type="nucleotide sequence ID" value="XM_040811251.1"/>
</dbReference>
<keyword evidence="2" id="KW-1185">Reference proteome</keyword>
<dbReference type="AlphaFoldDB" id="A0A1L9Q0Z5"/>
<evidence type="ECO:0000313" key="1">
    <source>
        <dbReference type="EMBL" id="OJJ07444.1"/>
    </source>
</evidence>
<accession>A0A1L9Q0Z5</accession>
<dbReference type="Proteomes" id="UP000184073">
    <property type="component" value="Unassembled WGS sequence"/>
</dbReference>
<sequence>MRLTVSSGRLNSARWCLSPHPPGFRPASKGMNTPIRYVVAPSIFLEVTDIPDHSARAVRVYDYLTHNLINKYAPDHASAEQTASAWKSGRSAKLHNGIFEYLNQTLGVEGGLSLPRSILEDSWCL</sequence>
<reference evidence="2" key="1">
    <citation type="journal article" date="2017" name="Genome Biol.">
        <title>Comparative genomics reveals high biological diversity and specific adaptations in the industrially and medically important fungal genus Aspergillus.</title>
        <authorList>
            <person name="de Vries R.P."/>
            <person name="Riley R."/>
            <person name="Wiebenga A."/>
            <person name="Aguilar-Osorio G."/>
            <person name="Amillis S."/>
            <person name="Uchima C.A."/>
            <person name="Anderluh G."/>
            <person name="Asadollahi M."/>
            <person name="Askin M."/>
            <person name="Barry K."/>
            <person name="Battaglia E."/>
            <person name="Bayram O."/>
            <person name="Benocci T."/>
            <person name="Braus-Stromeyer S.A."/>
            <person name="Caldana C."/>
            <person name="Canovas D."/>
            <person name="Cerqueira G.C."/>
            <person name="Chen F."/>
            <person name="Chen W."/>
            <person name="Choi C."/>
            <person name="Clum A."/>
            <person name="Dos Santos R.A."/>
            <person name="Damasio A.R."/>
            <person name="Diallinas G."/>
            <person name="Emri T."/>
            <person name="Fekete E."/>
            <person name="Flipphi M."/>
            <person name="Freyberg S."/>
            <person name="Gallo A."/>
            <person name="Gournas C."/>
            <person name="Habgood R."/>
            <person name="Hainaut M."/>
            <person name="Harispe M.L."/>
            <person name="Henrissat B."/>
            <person name="Hilden K.S."/>
            <person name="Hope R."/>
            <person name="Hossain A."/>
            <person name="Karabika E."/>
            <person name="Karaffa L."/>
            <person name="Karanyi Z."/>
            <person name="Krasevec N."/>
            <person name="Kuo A."/>
            <person name="Kusch H."/>
            <person name="LaButti K."/>
            <person name="Lagendijk E.L."/>
            <person name="Lapidus A."/>
            <person name="Levasseur A."/>
            <person name="Lindquist E."/>
            <person name="Lipzen A."/>
            <person name="Logrieco A.F."/>
            <person name="MacCabe A."/>
            <person name="Maekelae M.R."/>
            <person name="Malavazi I."/>
            <person name="Melin P."/>
            <person name="Meyer V."/>
            <person name="Mielnichuk N."/>
            <person name="Miskei M."/>
            <person name="Molnar A.P."/>
            <person name="Mule G."/>
            <person name="Ngan C.Y."/>
            <person name="Orejas M."/>
            <person name="Orosz E."/>
            <person name="Ouedraogo J.P."/>
            <person name="Overkamp K.M."/>
            <person name="Park H.-S."/>
            <person name="Perrone G."/>
            <person name="Piumi F."/>
            <person name="Punt P.J."/>
            <person name="Ram A.F."/>
            <person name="Ramon A."/>
            <person name="Rauscher S."/>
            <person name="Record E."/>
            <person name="Riano-Pachon D.M."/>
            <person name="Robert V."/>
            <person name="Roehrig J."/>
            <person name="Ruller R."/>
            <person name="Salamov A."/>
            <person name="Salih N.S."/>
            <person name="Samson R.A."/>
            <person name="Sandor E."/>
            <person name="Sanguinetti M."/>
            <person name="Schuetze T."/>
            <person name="Sepcic K."/>
            <person name="Shelest E."/>
            <person name="Sherlock G."/>
            <person name="Sophianopoulou V."/>
            <person name="Squina F.M."/>
            <person name="Sun H."/>
            <person name="Susca A."/>
            <person name="Todd R.B."/>
            <person name="Tsang A."/>
            <person name="Unkles S.E."/>
            <person name="van de Wiele N."/>
            <person name="van Rossen-Uffink D."/>
            <person name="Oliveira J.V."/>
            <person name="Vesth T.C."/>
            <person name="Visser J."/>
            <person name="Yu J.-H."/>
            <person name="Zhou M."/>
            <person name="Andersen M.R."/>
            <person name="Archer D.B."/>
            <person name="Baker S.E."/>
            <person name="Benoit I."/>
            <person name="Brakhage A.A."/>
            <person name="Braus G.H."/>
            <person name="Fischer R."/>
            <person name="Frisvad J.C."/>
            <person name="Goldman G.H."/>
            <person name="Houbraken J."/>
            <person name="Oakley B."/>
            <person name="Pocsi I."/>
            <person name="Scazzocchio C."/>
            <person name="Seiboth B."/>
            <person name="vanKuyk P.A."/>
            <person name="Wortman J."/>
            <person name="Dyer P.S."/>
            <person name="Grigoriev I.V."/>
        </authorList>
    </citation>
    <scope>NUCLEOTIDE SEQUENCE [LARGE SCALE GENOMIC DNA]</scope>
    <source>
        <strain evidence="2">CBS 583.65</strain>
    </source>
</reference>
<name>A0A1L9Q0Z5_ASPVE</name>
<dbReference type="GeneID" id="63726762"/>
<protein>
    <submittedName>
        <fullName evidence="1">Uncharacterized protein</fullName>
    </submittedName>
</protein>